<gene>
    <name evidence="2" type="ORF">ACFP1K_36495</name>
</gene>
<keyword evidence="3" id="KW-1185">Reference proteome</keyword>
<dbReference type="SUPFAM" id="SSF53756">
    <property type="entry name" value="UDP-Glycosyltransferase/glycogen phosphorylase"/>
    <property type="match status" value="1"/>
</dbReference>
<accession>A0ABW1NUX2</accession>
<evidence type="ECO:0000256" key="1">
    <source>
        <dbReference type="SAM" id="MobiDB-lite"/>
    </source>
</evidence>
<evidence type="ECO:0000313" key="2">
    <source>
        <dbReference type="EMBL" id="MFC6086718.1"/>
    </source>
</evidence>
<protein>
    <recommendedName>
        <fullName evidence="4">UDP-N-acetylglucosamine 2-epimerase domain-containing protein</fullName>
    </recommendedName>
</protein>
<reference evidence="3" key="1">
    <citation type="journal article" date="2019" name="Int. J. Syst. Evol. Microbiol.">
        <title>The Global Catalogue of Microorganisms (GCM) 10K type strain sequencing project: providing services to taxonomists for standard genome sequencing and annotation.</title>
        <authorList>
            <consortium name="The Broad Institute Genomics Platform"/>
            <consortium name="The Broad Institute Genome Sequencing Center for Infectious Disease"/>
            <person name="Wu L."/>
            <person name="Ma J."/>
        </authorList>
    </citation>
    <scope>NUCLEOTIDE SEQUENCE [LARGE SCALE GENOMIC DNA]</scope>
    <source>
        <strain evidence="3">JCM 30346</strain>
    </source>
</reference>
<dbReference type="Proteomes" id="UP001596137">
    <property type="component" value="Unassembled WGS sequence"/>
</dbReference>
<dbReference type="RefSeq" id="WP_380762173.1">
    <property type="nucleotide sequence ID" value="NZ_JBHSRF010000097.1"/>
</dbReference>
<feature type="region of interest" description="Disordered" evidence="1">
    <location>
        <begin position="386"/>
        <end position="408"/>
    </location>
</feature>
<proteinExistence type="predicted"/>
<feature type="compositionally biased region" description="Pro residues" evidence="1">
    <location>
        <begin position="390"/>
        <end position="408"/>
    </location>
</feature>
<organism evidence="2 3">
    <name type="scientific">Sphaerisporangium aureirubrum</name>
    <dbReference type="NCBI Taxonomy" id="1544736"/>
    <lineage>
        <taxon>Bacteria</taxon>
        <taxon>Bacillati</taxon>
        <taxon>Actinomycetota</taxon>
        <taxon>Actinomycetes</taxon>
        <taxon>Streptosporangiales</taxon>
        <taxon>Streptosporangiaceae</taxon>
        <taxon>Sphaerisporangium</taxon>
    </lineage>
</organism>
<dbReference type="EMBL" id="JBHSRF010000097">
    <property type="protein sequence ID" value="MFC6086718.1"/>
    <property type="molecule type" value="Genomic_DNA"/>
</dbReference>
<evidence type="ECO:0008006" key="4">
    <source>
        <dbReference type="Google" id="ProtNLM"/>
    </source>
</evidence>
<evidence type="ECO:0000313" key="3">
    <source>
        <dbReference type="Proteomes" id="UP001596137"/>
    </source>
</evidence>
<comment type="caution">
    <text evidence="2">The sequence shown here is derived from an EMBL/GenBank/DDBJ whole genome shotgun (WGS) entry which is preliminary data.</text>
</comment>
<name>A0ABW1NUX2_9ACTN</name>
<sequence length="408" mass="43827">MTYGEPPIRGLFSAGVTSADAHGVERTALVVAHHLAGAIRLADVTRLLESDHRVQLVYTVPPSSLYAAGAVDHVREARALFMPWERAIQTHFDLAVAAGLGALERVHAPVMTFAHGAGPNALVRRREGYGPVAARAVTGLGTQGLVMHGRVIPAAIMLGHENQRRLLASQCPEALPAAVVAGDLCFDRMLASRARRQAYRNALGAGPGRTLVVVSSHYAADSLRSRHPDLVSRLVAELPSDEYQLTVILHPNIWAFHGRKQVISWFDDLFRAGGVLLPPEEGWRAALIAADVMLSDRGSPACYAAALGVPILLAPYSPEDVLPGSQFALLGATSPWLDAREPLRPQLEAAMRGHPPTGELRALLTSVPSGAARMIRRTMYRLLRLDEPSADPPTDPVPLPQAPPLPAR</sequence>